<dbReference type="RefSeq" id="WP_146996306.1">
    <property type="nucleotide sequence ID" value="NZ_AP019840.1"/>
</dbReference>
<accession>A0A510KKY1</accession>
<sequence>MITENKKWVHVGHYNDGLFPRIDFVDITDPKNPIGISYKTMDLSAESYAKKNVVRNTINRYADGVLKTNYTGSGKKKILKDIKTNGSEFFRKNNHITLDDINNLPKSIPKNQRALIIEVPPGSKIPFSADELDEIAKNKRLKYIEIEESKF</sequence>
<dbReference type="AlphaFoldDB" id="A0A510KKY1"/>
<evidence type="ECO:0000313" key="1">
    <source>
        <dbReference type="EMBL" id="BBM51907.1"/>
    </source>
</evidence>
<dbReference type="EMBL" id="AP019840">
    <property type="protein sequence ID" value="BBM51907.1"/>
    <property type="molecule type" value="Genomic_DNA"/>
</dbReference>
<protein>
    <submittedName>
        <fullName evidence="1">Uncharacterized protein</fullName>
    </submittedName>
</protein>
<dbReference type="Gene3D" id="3.40.1350.110">
    <property type="match status" value="1"/>
</dbReference>
<dbReference type="Proteomes" id="UP000321378">
    <property type="component" value="Chromosome"/>
</dbReference>
<organism evidence="1 2">
    <name type="scientific">Leptotrichia trevisanii</name>
    <dbReference type="NCBI Taxonomy" id="109328"/>
    <lineage>
        <taxon>Bacteria</taxon>
        <taxon>Fusobacteriati</taxon>
        <taxon>Fusobacteriota</taxon>
        <taxon>Fusobacteriia</taxon>
        <taxon>Fusobacteriales</taxon>
        <taxon>Leptotrichiaceae</taxon>
        <taxon>Leptotrichia</taxon>
    </lineage>
</organism>
<proteinExistence type="predicted"/>
<evidence type="ECO:0000313" key="2">
    <source>
        <dbReference type="Proteomes" id="UP000321378"/>
    </source>
</evidence>
<reference evidence="1 2" key="1">
    <citation type="submission" date="2019-07" db="EMBL/GenBank/DDBJ databases">
        <title>Complete Genome Sequence of Leptotrichia trevisanii Strain JMUB3935.</title>
        <authorList>
            <person name="Watanabe S."/>
            <person name="Cui L."/>
        </authorList>
    </citation>
    <scope>NUCLEOTIDE SEQUENCE [LARGE SCALE GENOMIC DNA]</scope>
    <source>
        <strain evidence="1 2">JMUB3935</strain>
    </source>
</reference>
<name>A0A510KKY1_9FUSO</name>
<gene>
    <name evidence="1" type="ORF">JMUB3935_0885</name>
</gene>